<feature type="domain" description="Reverse transcriptase zinc-binding" evidence="1">
    <location>
        <begin position="58"/>
        <end position="143"/>
    </location>
</feature>
<sequence>MVAFKLLTNSSSNSTSWNIPLLNQLFTSCISNHIQNIAILGPNRKDELKWMGTKIGIFSVKSMYTLLRTIDLTTPILARTNLKIWKVHAIPRAILFTWKCINNVVPTRSRIGRFVPIPSTMCRMCNQNEETILHMLLECPFIHSV</sequence>
<dbReference type="Pfam" id="PF13966">
    <property type="entry name" value="zf-RVT"/>
    <property type="match status" value="1"/>
</dbReference>
<dbReference type="PROSITE" id="PS51257">
    <property type="entry name" value="PROKAR_LIPOPROTEIN"/>
    <property type="match status" value="1"/>
</dbReference>
<reference evidence="2 3" key="1">
    <citation type="submission" date="2020-06" db="EMBL/GenBank/DDBJ databases">
        <title>Transcriptomic and genomic resources for Thalictrum thalictroides and T. hernandezii: Facilitating candidate gene discovery in an emerging model plant lineage.</title>
        <authorList>
            <person name="Arias T."/>
            <person name="Riano-Pachon D.M."/>
            <person name="Di Stilio V.S."/>
        </authorList>
    </citation>
    <scope>NUCLEOTIDE SEQUENCE [LARGE SCALE GENOMIC DNA]</scope>
    <source>
        <strain evidence="3">cv. WT478/WT964</strain>
        <tissue evidence="2">Leaves</tissue>
    </source>
</reference>
<evidence type="ECO:0000259" key="1">
    <source>
        <dbReference type="Pfam" id="PF13966"/>
    </source>
</evidence>
<evidence type="ECO:0000313" key="2">
    <source>
        <dbReference type="EMBL" id="KAF5207550.1"/>
    </source>
</evidence>
<keyword evidence="3" id="KW-1185">Reference proteome</keyword>
<evidence type="ECO:0000313" key="3">
    <source>
        <dbReference type="Proteomes" id="UP000554482"/>
    </source>
</evidence>
<dbReference type="AlphaFoldDB" id="A0A7J6XGD3"/>
<dbReference type="InterPro" id="IPR026960">
    <property type="entry name" value="RVT-Znf"/>
</dbReference>
<comment type="caution">
    <text evidence="2">The sequence shown here is derived from an EMBL/GenBank/DDBJ whole genome shotgun (WGS) entry which is preliminary data.</text>
</comment>
<name>A0A7J6XGD3_THATH</name>
<dbReference type="Proteomes" id="UP000554482">
    <property type="component" value="Unassembled WGS sequence"/>
</dbReference>
<dbReference type="OrthoDB" id="1717299at2759"/>
<accession>A0A7J6XGD3</accession>
<proteinExistence type="predicted"/>
<dbReference type="EMBL" id="JABWDY010001270">
    <property type="protein sequence ID" value="KAF5207550.1"/>
    <property type="molecule type" value="Genomic_DNA"/>
</dbReference>
<protein>
    <recommendedName>
        <fullName evidence="1">Reverse transcriptase zinc-binding domain-containing protein</fullName>
    </recommendedName>
</protein>
<organism evidence="2 3">
    <name type="scientific">Thalictrum thalictroides</name>
    <name type="common">Rue-anemone</name>
    <name type="synonym">Anemone thalictroides</name>
    <dbReference type="NCBI Taxonomy" id="46969"/>
    <lineage>
        <taxon>Eukaryota</taxon>
        <taxon>Viridiplantae</taxon>
        <taxon>Streptophyta</taxon>
        <taxon>Embryophyta</taxon>
        <taxon>Tracheophyta</taxon>
        <taxon>Spermatophyta</taxon>
        <taxon>Magnoliopsida</taxon>
        <taxon>Ranunculales</taxon>
        <taxon>Ranunculaceae</taxon>
        <taxon>Thalictroideae</taxon>
        <taxon>Thalictrum</taxon>
    </lineage>
</organism>
<gene>
    <name evidence="2" type="ORF">FRX31_002861</name>
</gene>